<feature type="transmembrane region" description="Helical" evidence="2">
    <location>
        <begin position="324"/>
        <end position="343"/>
    </location>
</feature>
<keyword evidence="4" id="KW-1185">Reference proteome</keyword>
<evidence type="ECO:0000313" key="4">
    <source>
        <dbReference type="Proteomes" id="UP001183390"/>
    </source>
</evidence>
<feature type="transmembrane region" description="Helical" evidence="2">
    <location>
        <begin position="349"/>
        <end position="370"/>
    </location>
</feature>
<dbReference type="Proteomes" id="UP001183390">
    <property type="component" value="Unassembled WGS sequence"/>
</dbReference>
<dbReference type="PANTHER" id="PTHR32305:SF17">
    <property type="entry name" value="TRNA NUCLEASE WAPA"/>
    <property type="match status" value="1"/>
</dbReference>
<accession>A0ABU2ME19</accession>
<keyword evidence="2" id="KW-0472">Membrane</keyword>
<keyword evidence="2" id="KW-1133">Transmembrane helix</keyword>
<evidence type="ECO:0000256" key="2">
    <source>
        <dbReference type="SAM" id="Phobius"/>
    </source>
</evidence>
<dbReference type="InterPro" id="IPR022385">
    <property type="entry name" value="Rhs_assc_core"/>
</dbReference>
<gene>
    <name evidence="3" type="ORF">RM479_20495</name>
</gene>
<dbReference type="InterPro" id="IPR050708">
    <property type="entry name" value="T6SS_VgrG/RHS"/>
</dbReference>
<reference evidence="4" key="1">
    <citation type="submission" date="2023-07" db="EMBL/GenBank/DDBJ databases">
        <title>30 novel species of actinomycetes from the DSMZ collection.</title>
        <authorList>
            <person name="Nouioui I."/>
        </authorList>
    </citation>
    <scope>NUCLEOTIDE SEQUENCE [LARGE SCALE GENOMIC DNA]</scope>
    <source>
        <strain evidence="4">DSM 44743</strain>
    </source>
</reference>
<dbReference type="NCBIfam" id="TIGR03696">
    <property type="entry name" value="Rhs_assc_core"/>
    <property type="match status" value="1"/>
</dbReference>
<organism evidence="3 4">
    <name type="scientific">Nocardiopsis lambiniae</name>
    <dbReference type="NCBI Taxonomy" id="3075539"/>
    <lineage>
        <taxon>Bacteria</taxon>
        <taxon>Bacillati</taxon>
        <taxon>Actinomycetota</taxon>
        <taxon>Actinomycetes</taxon>
        <taxon>Streptosporangiales</taxon>
        <taxon>Nocardiopsidaceae</taxon>
        <taxon>Nocardiopsis</taxon>
    </lineage>
</organism>
<name>A0ABU2ME19_9ACTN</name>
<feature type="region of interest" description="Disordered" evidence="1">
    <location>
        <begin position="297"/>
        <end position="316"/>
    </location>
</feature>
<comment type="caution">
    <text evidence="3">The sequence shown here is derived from an EMBL/GenBank/DDBJ whole genome shotgun (WGS) entry which is preliminary data.</text>
</comment>
<evidence type="ECO:0000256" key="1">
    <source>
        <dbReference type="SAM" id="MobiDB-lite"/>
    </source>
</evidence>
<dbReference type="RefSeq" id="WP_311513394.1">
    <property type="nucleotide sequence ID" value="NZ_JAVREP010000015.1"/>
</dbReference>
<dbReference type="PANTHER" id="PTHR32305">
    <property type="match status" value="1"/>
</dbReference>
<evidence type="ECO:0000313" key="3">
    <source>
        <dbReference type="EMBL" id="MDT0330805.1"/>
    </source>
</evidence>
<sequence length="377" mass="40481">MTLFLPGTEISFNKQELTSQGTRLYEHQGEVIASRSSGGDLHWIFSEHHQIGQLAINSLTGESVRRRFTAFGTERGTATGTWPNSRGYVGGVVDEQAGFTRLGVRSYDGETGMFISADPVVDFADSQQMNGYAYANNNPTSFTDPDGLYYRKSFSQARKWAAVYRARQAAIRAYQARMAAIRAYRIRQAAIRAYQARQAAIRAAKIRAAQIRAAKAANAARKAAAMRIAAARKAAAAKAAREKANREKIIGQRSLQKGERGNSFHGPMAISRVMGKGKSNGSNFGMNAISFSVVRFNRPEPTDEPSGTEPEGTNYDPRNQCVRAVVIAVGAGMTAFAAGAMVAAPGTPVVAVVIGGIAFVGGSALMYVSIQDAAYVC</sequence>
<keyword evidence="2" id="KW-0812">Transmembrane</keyword>
<dbReference type="Gene3D" id="2.180.10.10">
    <property type="entry name" value="RHS repeat-associated core"/>
    <property type="match status" value="1"/>
</dbReference>
<proteinExistence type="predicted"/>
<dbReference type="EMBL" id="JAVREP010000015">
    <property type="protein sequence ID" value="MDT0330805.1"/>
    <property type="molecule type" value="Genomic_DNA"/>
</dbReference>
<protein>
    <submittedName>
        <fullName evidence="3">RHS repeat-associated core domain-containing protein</fullName>
    </submittedName>
</protein>